<dbReference type="EMBL" id="BLXT01003924">
    <property type="protein sequence ID" value="GFO07888.1"/>
    <property type="molecule type" value="Genomic_DNA"/>
</dbReference>
<dbReference type="AlphaFoldDB" id="A0AAV4AMS5"/>
<evidence type="ECO:0000313" key="2">
    <source>
        <dbReference type="EMBL" id="GFO07888.1"/>
    </source>
</evidence>
<feature type="compositionally biased region" description="Low complexity" evidence="1">
    <location>
        <begin position="64"/>
        <end position="111"/>
    </location>
</feature>
<evidence type="ECO:0000313" key="3">
    <source>
        <dbReference type="Proteomes" id="UP000735302"/>
    </source>
</evidence>
<comment type="caution">
    <text evidence="2">The sequence shown here is derived from an EMBL/GenBank/DDBJ whole genome shotgun (WGS) entry which is preliminary data.</text>
</comment>
<reference evidence="2 3" key="1">
    <citation type="journal article" date="2021" name="Elife">
        <title>Chloroplast acquisition without the gene transfer in kleptoplastic sea slugs, Plakobranchus ocellatus.</title>
        <authorList>
            <person name="Maeda T."/>
            <person name="Takahashi S."/>
            <person name="Yoshida T."/>
            <person name="Shimamura S."/>
            <person name="Takaki Y."/>
            <person name="Nagai Y."/>
            <person name="Toyoda A."/>
            <person name="Suzuki Y."/>
            <person name="Arimoto A."/>
            <person name="Ishii H."/>
            <person name="Satoh N."/>
            <person name="Nishiyama T."/>
            <person name="Hasebe M."/>
            <person name="Maruyama T."/>
            <person name="Minagawa J."/>
            <person name="Obokata J."/>
            <person name="Shigenobu S."/>
        </authorList>
    </citation>
    <scope>NUCLEOTIDE SEQUENCE [LARGE SCALE GENOMIC DNA]</scope>
</reference>
<feature type="region of interest" description="Disordered" evidence="1">
    <location>
        <begin position="61"/>
        <end position="111"/>
    </location>
</feature>
<organism evidence="2 3">
    <name type="scientific">Plakobranchus ocellatus</name>
    <dbReference type="NCBI Taxonomy" id="259542"/>
    <lineage>
        <taxon>Eukaryota</taxon>
        <taxon>Metazoa</taxon>
        <taxon>Spiralia</taxon>
        <taxon>Lophotrochozoa</taxon>
        <taxon>Mollusca</taxon>
        <taxon>Gastropoda</taxon>
        <taxon>Heterobranchia</taxon>
        <taxon>Euthyneura</taxon>
        <taxon>Panpulmonata</taxon>
        <taxon>Sacoglossa</taxon>
        <taxon>Placobranchoidea</taxon>
        <taxon>Plakobranchidae</taxon>
        <taxon>Plakobranchus</taxon>
    </lineage>
</organism>
<accession>A0AAV4AMS5</accession>
<evidence type="ECO:0000256" key="1">
    <source>
        <dbReference type="SAM" id="MobiDB-lite"/>
    </source>
</evidence>
<proteinExistence type="predicted"/>
<name>A0AAV4AMS5_9GAST</name>
<protein>
    <submittedName>
        <fullName evidence="2">Uncharacterized protein</fullName>
    </submittedName>
</protein>
<gene>
    <name evidence="2" type="ORF">PoB_003439300</name>
</gene>
<keyword evidence="3" id="KW-1185">Reference proteome</keyword>
<dbReference type="Proteomes" id="UP000735302">
    <property type="component" value="Unassembled WGS sequence"/>
</dbReference>
<sequence length="111" mass="12823">MWWLLNSVDVRLVKIPNWTRSIWRDVKLTPHSSRHKLGRQICSVAFSFTWLNRMRGVIVDYNNDDNNSSSSSSSKNNNNNNNNKNNNNSNNNSNNINNNTNNSSNNKNNNK</sequence>